<keyword evidence="10 11" id="KW-0998">Cell outer membrane</keyword>
<dbReference type="PANTHER" id="PTHR32552">
    <property type="entry name" value="FERRICHROME IRON RECEPTOR-RELATED"/>
    <property type="match status" value="1"/>
</dbReference>
<keyword evidence="8 12" id="KW-0798">TonB box</keyword>
<accession>A0AA97F8T0</accession>
<evidence type="ECO:0000313" key="17">
    <source>
        <dbReference type="Proteomes" id="UP001302429"/>
    </source>
</evidence>
<name>A0AA97F8T0_9SPHN</name>
<protein>
    <submittedName>
        <fullName evidence="16">TonB-dependent receptor</fullName>
    </submittedName>
</protein>
<evidence type="ECO:0000256" key="3">
    <source>
        <dbReference type="ARBA" id="ARBA00022452"/>
    </source>
</evidence>
<evidence type="ECO:0000256" key="13">
    <source>
        <dbReference type="SAM" id="SignalP"/>
    </source>
</evidence>
<evidence type="ECO:0000256" key="9">
    <source>
        <dbReference type="ARBA" id="ARBA00023136"/>
    </source>
</evidence>
<keyword evidence="6" id="KW-0408">Iron</keyword>
<keyword evidence="4" id="KW-0410">Iron transport</keyword>
<evidence type="ECO:0000256" key="7">
    <source>
        <dbReference type="ARBA" id="ARBA00023065"/>
    </source>
</evidence>
<keyword evidence="17" id="KW-1185">Reference proteome</keyword>
<dbReference type="Proteomes" id="UP001302429">
    <property type="component" value="Chromosome"/>
</dbReference>
<keyword evidence="13" id="KW-0732">Signal</keyword>
<keyword evidence="9 11" id="KW-0472">Membrane</keyword>
<evidence type="ECO:0000256" key="6">
    <source>
        <dbReference type="ARBA" id="ARBA00023004"/>
    </source>
</evidence>
<dbReference type="AlphaFoldDB" id="A0AA97F8T0"/>
<evidence type="ECO:0000256" key="5">
    <source>
        <dbReference type="ARBA" id="ARBA00022692"/>
    </source>
</evidence>
<dbReference type="RefSeq" id="WP_317082265.1">
    <property type="nucleotide sequence ID" value="NZ_CP136594.1"/>
</dbReference>
<dbReference type="InterPro" id="IPR039426">
    <property type="entry name" value="TonB-dep_rcpt-like"/>
</dbReference>
<dbReference type="EMBL" id="CP136594">
    <property type="protein sequence ID" value="WOE75398.1"/>
    <property type="molecule type" value="Genomic_DNA"/>
</dbReference>
<keyword evidence="7" id="KW-0406">Ion transport</keyword>
<evidence type="ECO:0000259" key="14">
    <source>
        <dbReference type="Pfam" id="PF00593"/>
    </source>
</evidence>
<evidence type="ECO:0000256" key="11">
    <source>
        <dbReference type="PROSITE-ProRule" id="PRU01360"/>
    </source>
</evidence>
<dbReference type="GO" id="GO:0006826">
    <property type="term" value="P:iron ion transport"/>
    <property type="evidence" value="ECO:0007669"/>
    <property type="project" value="UniProtKB-KW"/>
</dbReference>
<dbReference type="PANTHER" id="PTHR32552:SF81">
    <property type="entry name" value="TONB-DEPENDENT OUTER MEMBRANE RECEPTOR"/>
    <property type="match status" value="1"/>
</dbReference>
<dbReference type="Pfam" id="PF07715">
    <property type="entry name" value="Plug"/>
    <property type="match status" value="1"/>
</dbReference>
<feature type="domain" description="TonB-dependent receptor plug" evidence="15">
    <location>
        <begin position="58"/>
        <end position="161"/>
    </location>
</feature>
<dbReference type="PROSITE" id="PS52016">
    <property type="entry name" value="TONB_DEPENDENT_REC_3"/>
    <property type="match status" value="1"/>
</dbReference>
<comment type="similarity">
    <text evidence="11 12">Belongs to the TonB-dependent receptor family.</text>
</comment>
<dbReference type="Gene3D" id="2.40.170.20">
    <property type="entry name" value="TonB-dependent receptor, beta-barrel domain"/>
    <property type="match status" value="1"/>
</dbReference>
<keyword evidence="16" id="KW-0675">Receptor</keyword>
<keyword evidence="2 11" id="KW-0813">Transport</keyword>
<dbReference type="KEGG" id="acoa:RB602_01385"/>
<reference evidence="16 17" key="1">
    <citation type="submission" date="2023-10" db="EMBL/GenBank/DDBJ databases">
        <title>Complete genome sequence of a Sphingomonadaceae bacterium.</title>
        <authorList>
            <person name="Yan C."/>
        </authorList>
    </citation>
    <scope>NUCLEOTIDE SEQUENCE [LARGE SCALE GENOMIC DNA]</scope>
    <source>
        <strain evidence="16 17">SCSIO 66989</strain>
    </source>
</reference>
<sequence>MRGTIKTALLGATALVAAPVGAQAQVDGQGPSTAEDDAIVDDDSNVIIVTARKVAENIQEVPTSIAVVDSENIQDLALDSLAEISRLTPGLTFDDSFGRNSNRPVIRGQANLLGDSGVAIFIDGIYFSGSIADFNVDNIGRVEVVKGPQSALYGRNTYAGAINIITKEAADQFEANIQADISEFDRYEITGGIRTPITDSLSAAVYGRWFDFGGQYTNQFDGEKVGQQSSYSISGALQFDGGGPFTASLRAMYNNTEDGQPALFSQSADANNCFFDDGALYGGAGRYFCGTLQPQQINTDFSRQFRDPDEVGLQLDTVNVAFRMDYEISDRITITSLTGYNSQDETLRLDGDYSPNSFQTAVFTPGGFPAGAPLPPTFSSFPFGYVGTTVDFTFEGRSETEDWSQELRLAYDGDAVDFLVGGYYFDQTIDSRDIREVPDDAFARAAASFGQAFGEQQALCAANPACASIAPFFGPSTPNPRNVNQLDIRNWAIFGSANVNITDKLILGLEGRYQEERIRQFAVLQADEDIVPDDPVRARETFKSFAPRVSLSYQMTPDNLLYASFAQGQKPGGFNGVQAILASQEDVNAETGQDIATFDEEDVTAYEIGIKNVFGNGAFVFNAAAFYNDVEGYQLTQNVQVGPNSLSAITNAGDARVLGLELEFLARPTDGLTITANYALADTRFTQGFDEQQGILNDVADDRLINCSTGDQFPDIPGCDSAFGSIKGNSIPRAPVHQIFADVDYRTPLGNNGWEIFGGANMTVVSSSFAQVHNLIETGGSLVSDARLGVQNENFRIQLYVDNLTDERALAQVLRFADGNNSFRRNFVGGLRPGRRFGILFAARY</sequence>
<feature type="domain" description="TonB-dependent receptor-like beta-barrel" evidence="14">
    <location>
        <begin position="329"/>
        <end position="804"/>
    </location>
</feature>
<evidence type="ECO:0000256" key="10">
    <source>
        <dbReference type="ARBA" id="ARBA00023237"/>
    </source>
</evidence>
<evidence type="ECO:0000256" key="1">
    <source>
        <dbReference type="ARBA" id="ARBA00004571"/>
    </source>
</evidence>
<evidence type="ECO:0000313" key="16">
    <source>
        <dbReference type="EMBL" id="WOE75398.1"/>
    </source>
</evidence>
<dbReference type="InterPro" id="IPR012910">
    <property type="entry name" value="Plug_dom"/>
</dbReference>
<dbReference type="CDD" id="cd01347">
    <property type="entry name" value="ligand_gated_channel"/>
    <property type="match status" value="1"/>
</dbReference>
<dbReference type="SUPFAM" id="SSF56935">
    <property type="entry name" value="Porins"/>
    <property type="match status" value="1"/>
</dbReference>
<evidence type="ECO:0000259" key="15">
    <source>
        <dbReference type="Pfam" id="PF07715"/>
    </source>
</evidence>
<feature type="signal peptide" evidence="13">
    <location>
        <begin position="1"/>
        <end position="24"/>
    </location>
</feature>
<gene>
    <name evidence="16" type="ORF">RB602_01385</name>
</gene>
<dbReference type="Pfam" id="PF00593">
    <property type="entry name" value="TonB_dep_Rec_b-barrel"/>
    <property type="match status" value="1"/>
</dbReference>
<proteinExistence type="inferred from homology"/>
<keyword evidence="3 11" id="KW-1134">Transmembrane beta strand</keyword>
<keyword evidence="5 11" id="KW-0812">Transmembrane</keyword>
<dbReference type="InterPro" id="IPR000531">
    <property type="entry name" value="Beta-barrel_TonB"/>
</dbReference>
<evidence type="ECO:0000256" key="12">
    <source>
        <dbReference type="RuleBase" id="RU003357"/>
    </source>
</evidence>
<organism evidence="16 17">
    <name type="scientific">Alterisphingorhabdus coralli</name>
    <dbReference type="NCBI Taxonomy" id="3071408"/>
    <lineage>
        <taxon>Bacteria</taxon>
        <taxon>Pseudomonadati</taxon>
        <taxon>Pseudomonadota</taxon>
        <taxon>Alphaproteobacteria</taxon>
        <taxon>Sphingomonadales</taxon>
        <taxon>Sphingomonadaceae</taxon>
        <taxon>Alterisphingorhabdus (ex Yan et al. 2024)</taxon>
    </lineage>
</organism>
<evidence type="ECO:0000256" key="4">
    <source>
        <dbReference type="ARBA" id="ARBA00022496"/>
    </source>
</evidence>
<dbReference type="InterPro" id="IPR036942">
    <property type="entry name" value="Beta-barrel_TonB_sf"/>
</dbReference>
<dbReference type="GO" id="GO:0009279">
    <property type="term" value="C:cell outer membrane"/>
    <property type="evidence" value="ECO:0007669"/>
    <property type="project" value="UniProtKB-SubCell"/>
</dbReference>
<dbReference type="Gene3D" id="2.170.130.10">
    <property type="entry name" value="TonB-dependent receptor, plug domain"/>
    <property type="match status" value="1"/>
</dbReference>
<comment type="subcellular location">
    <subcellularLocation>
        <location evidence="1 11">Cell outer membrane</location>
        <topology evidence="1 11">Multi-pass membrane protein</topology>
    </subcellularLocation>
</comment>
<feature type="chain" id="PRO_5041652592" evidence="13">
    <location>
        <begin position="25"/>
        <end position="845"/>
    </location>
</feature>
<evidence type="ECO:0000256" key="2">
    <source>
        <dbReference type="ARBA" id="ARBA00022448"/>
    </source>
</evidence>
<evidence type="ECO:0000256" key="8">
    <source>
        <dbReference type="ARBA" id="ARBA00023077"/>
    </source>
</evidence>
<dbReference type="InterPro" id="IPR037066">
    <property type="entry name" value="Plug_dom_sf"/>
</dbReference>